<sequence length="244" mass="27406">MAERADALRRQVQEYEGKDLYIERRVRAKAETGREVEAWVYVGRSPSSGNPQLHEQQWSSADDPLFSGGLDGIFGIAKRHLETVRPMPADMKGFWDAFLPIQGLYLTLCTVLERYTALVFGPKLEPGKRLSRLQGDSATTAAVARADPPPIEVRDSRDPRKRARAPGQSSIGAWYQVRSNLSHRGKAAFTDFELVERSIVGLHDTLRHLLASQLPLTDTGQRSFAGEDRMLRATYWQSRGAERV</sequence>
<proteinExistence type="predicted"/>
<keyword evidence="3" id="KW-1185">Reference proteome</keyword>
<gene>
    <name evidence="2" type="ORF">ACFY3B_05130</name>
</gene>
<evidence type="ECO:0000313" key="2">
    <source>
        <dbReference type="EMBL" id="MFF5198975.1"/>
    </source>
</evidence>
<accession>A0ABW6VN50</accession>
<protein>
    <recommendedName>
        <fullName evidence="4">Apea-like HEPN domain-containing protein</fullName>
    </recommendedName>
</protein>
<dbReference type="Proteomes" id="UP001602287">
    <property type="component" value="Unassembled WGS sequence"/>
</dbReference>
<feature type="region of interest" description="Disordered" evidence="1">
    <location>
        <begin position="130"/>
        <end position="168"/>
    </location>
</feature>
<evidence type="ECO:0000313" key="3">
    <source>
        <dbReference type="Proteomes" id="UP001602287"/>
    </source>
</evidence>
<reference evidence="2 3" key="1">
    <citation type="submission" date="2024-10" db="EMBL/GenBank/DDBJ databases">
        <title>The Natural Products Discovery Center: Release of the First 8490 Sequenced Strains for Exploring Actinobacteria Biosynthetic Diversity.</title>
        <authorList>
            <person name="Kalkreuter E."/>
            <person name="Kautsar S.A."/>
            <person name="Yang D."/>
            <person name="Bader C.D."/>
            <person name="Teijaro C.N."/>
            <person name="Fluegel L."/>
            <person name="Davis C.M."/>
            <person name="Simpson J.R."/>
            <person name="Lauterbach L."/>
            <person name="Steele A.D."/>
            <person name="Gui C."/>
            <person name="Meng S."/>
            <person name="Li G."/>
            <person name="Viehrig K."/>
            <person name="Ye F."/>
            <person name="Su P."/>
            <person name="Kiefer A.F."/>
            <person name="Nichols A."/>
            <person name="Cepeda A.J."/>
            <person name="Yan W."/>
            <person name="Fan B."/>
            <person name="Jiang Y."/>
            <person name="Adhikari A."/>
            <person name="Zheng C.-J."/>
            <person name="Schuster L."/>
            <person name="Cowan T.M."/>
            <person name="Smanski M.J."/>
            <person name="Chevrette M.G."/>
            <person name="De Carvalho L.P.S."/>
            <person name="Shen B."/>
        </authorList>
    </citation>
    <scope>NUCLEOTIDE SEQUENCE [LARGE SCALE GENOMIC DNA]</scope>
    <source>
        <strain evidence="2 3">NPDC000140</strain>
    </source>
</reference>
<name>A0ABW6VN50_9ACTN</name>
<comment type="caution">
    <text evidence="2">The sequence shown here is derived from an EMBL/GenBank/DDBJ whole genome shotgun (WGS) entry which is preliminary data.</text>
</comment>
<dbReference type="EMBL" id="JBIAZM010000002">
    <property type="protein sequence ID" value="MFF5198975.1"/>
    <property type="molecule type" value="Genomic_DNA"/>
</dbReference>
<evidence type="ECO:0000256" key="1">
    <source>
        <dbReference type="SAM" id="MobiDB-lite"/>
    </source>
</evidence>
<organism evidence="2 3">
    <name type="scientific">Micromonospora parva</name>
    <dbReference type="NCBI Taxonomy" id="1464048"/>
    <lineage>
        <taxon>Bacteria</taxon>
        <taxon>Bacillati</taxon>
        <taxon>Actinomycetota</taxon>
        <taxon>Actinomycetes</taxon>
        <taxon>Micromonosporales</taxon>
        <taxon>Micromonosporaceae</taxon>
        <taxon>Micromonospora</taxon>
    </lineage>
</organism>
<evidence type="ECO:0008006" key="4">
    <source>
        <dbReference type="Google" id="ProtNLM"/>
    </source>
</evidence>
<dbReference type="RefSeq" id="WP_358135207.1">
    <property type="nucleotide sequence ID" value="NZ_JBEZDH010000004.1"/>
</dbReference>